<feature type="compositionally biased region" description="Basic and acidic residues" evidence="2">
    <location>
        <begin position="1494"/>
        <end position="1505"/>
    </location>
</feature>
<sequence length="2237" mass="241514">MSHPGKFVSVNLNRSYGQSAQSQSGGRPSRPAAPSAGGGGGGMVVLSRGRGSSSMAKPQQPKLSVPPPLNLPSLRKEHERFEGATATAGGGVASAPPRSGGAVAGWTKPAPASEKPLGSIPAPSGVSRPPSYGFQEKAVVLRGEDFPSLKAAVAPPPPPPVQHRQKDLYGAQAAMPETQPMSLGMRPHVMPSRGAEPLASGGVTGTGLHGSVEKVQTHDLGPLPLVRLRYDADWADDERDTVLSLPDRDSKERGFGRIETMVPGCGLYGATMEHLKNESWGRDSIAPNKEGGQDGLWRSPMPSHNVEKTDGRPYSAGKGSGQLLYHEGITNGASKDLCNTSKDPAVRAYGQMGTELHGSAHVGETAGECYNDNSNNWYRGKSFQNNPVSKVMPYLGNKGPLVNELGTKFGRDKWLAGVPVRPLVEHTGFDSISAVSFSSIKKKKETTKPSDFHDPVRESFEAELDRILRVQEQERQRVVEEQARAREIARKQDDEREKLIREEEERRRLVEEEARQAVWQAEQETLEAARRVEEQRIAREEEKTRFAVEEERRREAARQKLLELEARIARRRAESNMSDGNLTSAANDEQTLGALKDRDVSRYNNAGERHDISRLGERINTSMSSVASSLNRYSDTVPRALNTMGDGHSGLVDREHAYHSARAAFEDQENLHYSPRRDTLGTKRGSFPKKDSYDGFRPSLVGPSSRDQINDSPWALEDYSQGRVPRWDAPRENNCFDKQSEFDTHFFNSDRFGDATWLPSGSYGSPNAQQGERMFQNSEANDFSSFTKSCYPMRQPRVPPPPVVTSMHGSAISASIQRANSSFIHDVMRESSSRDDEQTMHCQYGSANQEVSRQHGTPAEDIVVNEQQNGDRASPVLGSQSSLSVSSPPRSPPHVSHDEMDVSGDSPALPTSADGDRTVVSDNDQAASTLDAANISRIATSSMASHMEDDEWPSEHNESKQKQDVYDEEGNSHQEDEINDGDGDTLDLANEFTDVHLDLDDEFADEHNTTAETEPVILGFDQGVQVEIPLNSELELTSVKSTELEVGVHSGVLEQELRCGSVDPCDLVTLQDLALDQTNALTDASNVDPSGSTAVSSSKLPQASFAPPIDSSTSAVIDQNEVPVSLQVGLFSRSSLIPTPVRAIQIGSIQMPIHLHNQINPSLAQLLPSSAPLFKFGQLRHVRPIAQNVRPHSQAVPSIQAPAPTPHISKQNASSGIPNEMDPNANQNTPRESNLHQRNESEINRMADLNEFHSQLDRTSIEQNASFGLSKGDSQRNNDLSSKRNHKSSFNNTESSQVGSYGKALSGLKAGAVSGGSGRRYGYAVKESNMGSTGSAVEPFHKDSRGFQRRSRRNIRRTEFRVRTNVEKNETLASECHNEQNENPVPNGLAREILVRNVNRKEGTNDASDINGADSSSISAHHYSKTERIAQKAPSYDRSHCGYKKSRAGGIPEGDANTSLHAGVVLIVRQQGVEMPVDADGFIEVRSKKQIMSVRREQREKENRSKIRMAKAPRKQHQMSLHSSSSSSIYKGTVSLGGEPAKKVSSGSVLAVEGRVLDHAEPSSSFMGDTASMAPIGRPPSANTGPRANYHAKKPIRSQATSDLITSSAATKLVACLSESNNKTSSIGTPFNMGNWDSSQTNQQVMPLTQIQLEEAMKPAKFEQGGSGFPLESNNALSPTVTMDMAYTSSASPINSLLAGEKIQFGAVTSPTVLAPITRTISNGLGAPGSSWAEMKIDRNLPGDNSSAAVLFDKEKATTKDQCPNSEEVEAQAEAEAAASAVAVAAICTDEAVGTAASASDKNSFSSKDLTRLTAGGAITGQPGQSSGEEPLTVALPADLSVDTPSMSLWPSLPSPQVPGPTLSQFPIAQPSHVSCFEMNTMLGAHPFAFGRSDESAGTLGQQPQRSNALPSAQLGAWPSMVDSFYRPPTGFAGPFISPGGIPGVQGPPHMVVYNHFAPLGQFGQMGLGFMGATYIPGDKQPDWKQNQGPSVGVSQSDPNNQNVLPGQVTSPSFPTQVPHLRATSIMPIPSPLTMFDMASFQSSAKIQVQPCWPRVPMHSVPLSVQLQQHPIDGIAASQYVDNVVIDKSSTNGRFQEPSTSDSNKSFPSIAASQSSDVKQPASSSSDARTAEPSFVQKGVIGSEIPNSNPKSGQVAKMPPKPHQSSLPSDQQFKHPVNNNQDRPARVTQRAGTVNEWQRRSGHPGRSSGSDKKYGTGRMKQIYVAKSSSTSSQAPSS</sequence>
<dbReference type="STRING" id="4565.A0A3B6JJX7"/>
<feature type="region of interest" description="Disordered" evidence="2">
    <location>
        <begin position="944"/>
        <end position="983"/>
    </location>
</feature>
<feature type="region of interest" description="Disordered" evidence="2">
    <location>
        <begin position="1190"/>
        <end position="1237"/>
    </location>
</feature>
<evidence type="ECO:0000313" key="3">
    <source>
        <dbReference type="EnsemblPlants" id="TraesCS4D02G166400.3"/>
    </source>
</evidence>
<feature type="coiled-coil region" evidence="1">
    <location>
        <begin position="485"/>
        <end position="574"/>
    </location>
</feature>
<feature type="compositionally biased region" description="Polar residues" evidence="2">
    <location>
        <begin position="2163"/>
        <end position="2182"/>
    </location>
</feature>
<dbReference type="Gramene" id="TraesLAC4D03G02443350.1">
    <property type="protein sequence ID" value="TraesLAC4D03G02443350.1"/>
    <property type="gene ID" value="TraesLAC4D03G02443350"/>
</dbReference>
<proteinExistence type="predicted"/>
<accession>A0A3B6JJX7</accession>
<feature type="compositionally biased region" description="Polar residues" evidence="2">
    <location>
        <begin position="1208"/>
        <end position="1217"/>
    </location>
</feature>
<feature type="region of interest" description="Disordered" evidence="2">
    <location>
        <begin position="1"/>
        <end position="129"/>
    </location>
</feature>
<feature type="compositionally biased region" description="Low complexity" evidence="2">
    <location>
        <begin position="14"/>
        <end position="35"/>
    </location>
</feature>
<reference evidence="3" key="1">
    <citation type="submission" date="2018-08" db="EMBL/GenBank/DDBJ databases">
        <authorList>
            <person name="Rossello M."/>
        </authorList>
    </citation>
    <scope>NUCLEOTIDE SEQUENCE [LARGE SCALE GENOMIC DNA]</scope>
    <source>
        <strain evidence="3">cv. Chinese Spring</strain>
    </source>
</reference>
<dbReference type="Gramene" id="TraesCS4D03G0408800.2">
    <property type="protein sequence ID" value="TraesCS4D03G0408800.2.CDS"/>
    <property type="gene ID" value="TraesCS4D03G0408800"/>
</dbReference>
<organism evidence="3">
    <name type="scientific">Triticum aestivum</name>
    <name type="common">Wheat</name>
    <dbReference type="NCBI Taxonomy" id="4565"/>
    <lineage>
        <taxon>Eukaryota</taxon>
        <taxon>Viridiplantae</taxon>
        <taxon>Streptophyta</taxon>
        <taxon>Embryophyta</taxon>
        <taxon>Tracheophyta</taxon>
        <taxon>Spermatophyta</taxon>
        <taxon>Magnoliopsida</taxon>
        <taxon>Liliopsida</taxon>
        <taxon>Poales</taxon>
        <taxon>Poaceae</taxon>
        <taxon>BOP clade</taxon>
        <taxon>Pooideae</taxon>
        <taxon>Triticodae</taxon>
        <taxon>Triticeae</taxon>
        <taxon>Triticinae</taxon>
        <taxon>Triticum</taxon>
    </lineage>
</organism>
<feature type="compositionally biased region" description="Low complexity" evidence="2">
    <location>
        <begin position="2227"/>
        <end position="2237"/>
    </location>
</feature>
<keyword evidence="1" id="KW-0175">Coiled coil</keyword>
<protein>
    <submittedName>
        <fullName evidence="3">Uncharacterized protein</fullName>
    </submittedName>
</protein>
<feature type="compositionally biased region" description="Low complexity" evidence="2">
    <location>
        <begin position="44"/>
        <end position="55"/>
    </location>
</feature>
<gene>
    <name evidence="3" type="primary">LOC123097475</name>
</gene>
<dbReference type="Gramene" id="TraesJAG4D03G02487330.1">
    <property type="protein sequence ID" value="TraesJAG4D03G02487330.1"/>
    <property type="gene ID" value="TraesJAG4D03G02487330"/>
</dbReference>
<evidence type="ECO:0000256" key="2">
    <source>
        <dbReference type="SAM" id="MobiDB-lite"/>
    </source>
</evidence>
<feature type="region of interest" description="Disordered" evidence="2">
    <location>
        <begin position="1329"/>
        <end position="1354"/>
    </location>
</feature>
<dbReference type="EnsemblPlants" id="TraesCS4D02G166400.3">
    <property type="protein sequence ID" value="TraesCS4D02G166400.3"/>
    <property type="gene ID" value="TraesCS4D02G166400"/>
</dbReference>
<feature type="compositionally biased region" description="Basic and acidic residues" evidence="2">
    <location>
        <begin position="953"/>
        <end position="976"/>
    </location>
</feature>
<reference evidence="3" key="2">
    <citation type="submission" date="2018-10" db="UniProtKB">
        <authorList>
            <consortium name="EnsemblPlants"/>
        </authorList>
    </citation>
    <scope>IDENTIFICATION</scope>
</reference>
<evidence type="ECO:0000313" key="4">
    <source>
        <dbReference type="Proteomes" id="UP000019116"/>
    </source>
</evidence>
<dbReference type="Gramene" id="TraesSYM4D03G02517820.2">
    <property type="protein sequence ID" value="TraesSYM4D03G02517820.2"/>
    <property type="gene ID" value="TraesSYM4D03G02517820"/>
</dbReference>
<dbReference type="PANTHER" id="PTHR31780">
    <property type="entry name" value="STRESS RESPONSE PROTEIN NST1-RELATED"/>
    <property type="match status" value="1"/>
</dbReference>
<feature type="compositionally biased region" description="Polar residues" evidence="2">
    <location>
        <begin position="2091"/>
        <end position="2128"/>
    </location>
</feature>
<dbReference type="Gramene" id="TraesCS4D02G166400.3">
    <property type="protein sequence ID" value="TraesCS4D02G166400.3"/>
    <property type="gene ID" value="TraesCS4D02G166400"/>
</dbReference>
<dbReference type="Gramene" id="TraesNOR4D03G02507620.1">
    <property type="protein sequence ID" value="TraesNOR4D03G02507620.1"/>
    <property type="gene ID" value="TraesNOR4D03G02507620"/>
</dbReference>
<dbReference type="SMR" id="A0A3B6JJX7"/>
<feature type="region of interest" description="Disordered" evidence="2">
    <location>
        <begin position="2091"/>
        <end position="2237"/>
    </location>
</feature>
<dbReference type="PANTHER" id="PTHR31780:SF10">
    <property type="entry name" value="LD36051P"/>
    <property type="match status" value="1"/>
</dbReference>
<dbReference type="KEGG" id="taes:123097475"/>
<dbReference type="Gramene" id="TraesARI4D03G02528960.1">
    <property type="protein sequence ID" value="TraesARI4D03G02528960.1"/>
    <property type="gene ID" value="TraesARI4D03G02528960"/>
</dbReference>
<dbReference type="Gramene" id="TraesPARA_EIv1.0_1451980.1">
    <property type="protein sequence ID" value="TraesPARA_EIv1.0_1451980.1.CDS"/>
    <property type="gene ID" value="TraesPARA_EIv1.0_1451980"/>
</dbReference>
<feature type="region of interest" description="Disordered" evidence="2">
    <location>
        <begin position="1493"/>
        <end position="1528"/>
    </location>
</feature>
<evidence type="ECO:0000256" key="1">
    <source>
        <dbReference type="SAM" id="Coils"/>
    </source>
</evidence>
<feature type="region of interest" description="Disordered" evidence="2">
    <location>
        <begin position="1404"/>
        <end position="1441"/>
    </location>
</feature>
<feature type="compositionally biased region" description="Low complexity" evidence="2">
    <location>
        <begin position="874"/>
        <end position="888"/>
    </location>
</feature>
<feature type="region of interest" description="Disordered" evidence="2">
    <location>
        <begin position="669"/>
        <end position="712"/>
    </location>
</feature>
<feature type="compositionally biased region" description="Polar residues" evidence="2">
    <location>
        <begin position="1405"/>
        <end position="1419"/>
    </location>
</feature>
<dbReference type="InterPro" id="IPR051195">
    <property type="entry name" value="Fungal_stress_NST1"/>
</dbReference>
<dbReference type="Proteomes" id="UP000019116">
    <property type="component" value="Chromosome 4D"/>
</dbReference>
<feature type="compositionally biased region" description="Basic and acidic residues" evidence="2">
    <location>
        <begin position="1424"/>
        <end position="1440"/>
    </location>
</feature>
<feature type="region of interest" description="Disordered" evidence="2">
    <location>
        <begin position="1267"/>
        <end position="1300"/>
    </location>
</feature>
<feature type="compositionally biased region" description="Polar residues" evidence="2">
    <location>
        <begin position="1288"/>
        <end position="1299"/>
    </location>
</feature>
<feature type="compositionally biased region" description="Basic residues" evidence="2">
    <location>
        <begin position="1506"/>
        <end position="1517"/>
    </location>
</feature>
<dbReference type="Gramene" id="TraesLDM4D03G02492380.3">
    <property type="protein sequence ID" value="TraesLDM4D03G02492380.3"/>
    <property type="gene ID" value="TraesLDM4D03G02492380"/>
</dbReference>
<dbReference type="OMA" id="HFPCFEM"/>
<dbReference type="Gramene" id="TraesSTA4D03G02485190.1">
    <property type="protein sequence ID" value="TraesSTA4D03G02485190.1"/>
    <property type="gene ID" value="TraesSTA4D03G02485190"/>
</dbReference>
<feature type="region of interest" description="Disordered" evidence="2">
    <location>
        <begin position="1561"/>
        <end position="1588"/>
    </location>
</feature>
<name>A0A3B6JJX7_WHEAT</name>
<feature type="region of interest" description="Disordered" evidence="2">
    <location>
        <begin position="871"/>
        <end position="919"/>
    </location>
</feature>
<dbReference type="GeneID" id="123097475"/>
<keyword evidence="4" id="KW-1185">Reference proteome</keyword>
<dbReference type="RefSeq" id="XP_044375167.1">
    <property type="nucleotide sequence ID" value="XM_044519232.1"/>
</dbReference>
<feature type="compositionally biased region" description="Polar residues" evidence="2">
    <location>
        <begin position="1984"/>
        <end position="2002"/>
    </location>
</feature>
<feature type="region of interest" description="Disordered" evidence="2">
    <location>
        <begin position="1979"/>
        <end position="2002"/>
    </location>
</feature>